<keyword evidence="13" id="KW-1185">Reference proteome</keyword>
<evidence type="ECO:0000256" key="5">
    <source>
        <dbReference type="ARBA" id="ARBA00023157"/>
    </source>
</evidence>
<evidence type="ECO:0000256" key="3">
    <source>
        <dbReference type="ARBA" id="ARBA00022448"/>
    </source>
</evidence>
<accession>A0A101ABD5</accession>
<feature type="active site" description="Nucleophile" evidence="9">
    <location>
        <position position="39"/>
    </location>
</feature>
<dbReference type="Pfam" id="PF00085">
    <property type="entry name" value="Thioredoxin"/>
    <property type="match status" value="1"/>
</dbReference>
<keyword evidence="6 10" id="KW-0676">Redox-active center</keyword>
<dbReference type="SUPFAM" id="SSF52833">
    <property type="entry name" value="Thioredoxin-like"/>
    <property type="match status" value="1"/>
</dbReference>
<dbReference type="GO" id="GO:0015035">
    <property type="term" value="F:protein-disulfide reductase activity"/>
    <property type="evidence" value="ECO:0007669"/>
    <property type="project" value="UniProtKB-UniRule"/>
</dbReference>
<feature type="site" description="Contributes to redox potential value" evidence="9">
    <location>
        <position position="37"/>
    </location>
</feature>
<evidence type="ECO:0000259" key="11">
    <source>
        <dbReference type="PROSITE" id="PS51352"/>
    </source>
</evidence>
<comment type="function">
    <text evidence="1">Participates in various redox reactions through the reversible oxidation of its active center dithiol to a disulfide and catalyzes dithiol-disulfide exchange reactions.</text>
</comment>
<feature type="site" description="Contributes to redox potential value" evidence="9">
    <location>
        <position position="38"/>
    </location>
</feature>
<evidence type="ECO:0000256" key="2">
    <source>
        <dbReference type="ARBA" id="ARBA00008987"/>
    </source>
</evidence>
<dbReference type="Proteomes" id="UP000053707">
    <property type="component" value="Unassembled WGS sequence"/>
</dbReference>
<evidence type="ECO:0000313" key="13">
    <source>
        <dbReference type="Proteomes" id="UP000053707"/>
    </source>
</evidence>
<evidence type="ECO:0000256" key="10">
    <source>
        <dbReference type="PIRSR" id="PIRSR000077-4"/>
    </source>
</evidence>
<reference evidence="12 13" key="1">
    <citation type="submission" date="2016-01" db="EMBL/GenBank/DDBJ databases">
        <authorList>
            <consortium name="TB Trials Study Group"/>
            <person name="Sutton G."/>
            <person name="Brinkac L."/>
            <person name="Sanka R."/>
            <person name="Adams M."/>
            <person name="Lau E.L."/>
            <person name="Macaden R."/>
            <person name="Grewal H.M.S."/>
        </authorList>
    </citation>
    <scope>NUCLEOTIDE SEQUENCE [LARGE SCALE GENOMIC DNA]</scope>
    <source>
        <strain evidence="12 13">IS-1744</strain>
    </source>
</reference>
<protein>
    <recommendedName>
        <fullName evidence="7 8">Thioredoxin</fullName>
    </recommendedName>
</protein>
<dbReference type="AlphaFoldDB" id="A0A101ABD5"/>
<dbReference type="PANTHER" id="PTHR45663">
    <property type="entry name" value="GEO12009P1"/>
    <property type="match status" value="1"/>
</dbReference>
<organism evidence="12 13">
    <name type="scientific">Mycobacterium lehmannii</name>
    <dbReference type="NCBI Taxonomy" id="2048550"/>
    <lineage>
        <taxon>Bacteria</taxon>
        <taxon>Bacillati</taxon>
        <taxon>Actinomycetota</taxon>
        <taxon>Actinomycetes</taxon>
        <taxon>Mycobacteriales</taxon>
        <taxon>Mycobacteriaceae</taxon>
        <taxon>Mycobacterium</taxon>
    </lineage>
</organism>
<dbReference type="EMBL" id="LQIR01000005">
    <property type="protein sequence ID" value="KUI19718.1"/>
    <property type="molecule type" value="Genomic_DNA"/>
</dbReference>
<comment type="caution">
    <text evidence="12">The sequence shown here is derived from an EMBL/GenBank/DDBJ whole genome shotgun (WGS) entry which is preliminary data.</text>
</comment>
<dbReference type="InterPro" id="IPR005746">
    <property type="entry name" value="Thioredoxin"/>
</dbReference>
<name>A0A101ABD5_9MYCO</name>
<feature type="disulfide bond" description="Redox-active" evidence="10">
    <location>
        <begin position="36"/>
        <end position="39"/>
    </location>
</feature>
<dbReference type="FunFam" id="3.40.30.10:FF:000001">
    <property type="entry name" value="Thioredoxin"/>
    <property type="match status" value="1"/>
</dbReference>
<feature type="active site" description="Nucleophile" evidence="9">
    <location>
        <position position="36"/>
    </location>
</feature>
<dbReference type="PIRSF" id="PIRSF000077">
    <property type="entry name" value="Thioredoxin"/>
    <property type="match status" value="1"/>
</dbReference>
<keyword evidence="4" id="KW-0249">Electron transport</keyword>
<feature type="domain" description="Thioredoxin" evidence="11">
    <location>
        <begin position="1"/>
        <end position="111"/>
    </location>
</feature>
<evidence type="ECO:0000256" key="6">
    <source>
        <dbReference type="ARBA" id="ARBA00023284"/>
    </source>
</evidence>
<dbReference type="InterPro" id="IPR013766">
    <property type="entry name" value="Thioredoxin_domain"/>
</dbReference>
<dbReference type="CDD" id="cd02947">
    <property type="entry name" value="TRX_family"/>
    <property type="match status" value="1"/>
</dbReference>
<gene>
    <name evidence="12" type="ORF">AU192_01860</name>
</gene>
<dbReference type="PANTHER" id="PTHR45663:SF11">
    <property type="entry name" value="GEO12009P1"/>
    <property type="match status" value="1"/>
</dbReference>
<dbReference type="PROSITE" id="PS00194">
    <property type="entry name" value="THIOREDOXIN_1"/>
    <property type="match status" value="1"/>
</dbReference>
<feature type="site" description="Deprotonates C-terminal active site Cys" evidence="9">
    <location>
        <position position="30"/>
    </location>
</feature>
<dbReference type="PRINTS" id="PR00421">
    <property type="entry name" value="THIOREDOXIN"/>
</dbReference>
<evidence type="ECO:0000256" key="4">
    <source>
        <dbReference type="ARBA" id="ARBA00022982"/>
    </source>
</evidence>
<dbReference type="GO" id="GO:0045454">
    <property type="term" value="P:cell redox homeostasis"/>
    <property type="evidence" value="ECO:0007669"/>
    <property type="project" value="TreeGrafter"/>
</dbReference>
<proteinExistence type="inferred from homology"/>
<evidence type="ECO:0000256" key="8">
    <source>
        <dbReference type="PIRNR" id="PIRNR000077"/>
    </source>
</evidence>
<dbReference type="GO" id="GO:0005829">
    <property type="term" value="C:cytosol"/>
    <property type="evidence" value="ECO:0007669"/>
    <property type="project" value="TreeGrafter"/>
</dbReference>
<evidence type="ECO:0000256" key="9">
    <source>
        <dbReference type="PIRSR" id="PIRSR000077-1"/>
    </source>
</evidence>
<keyword evidence="5 10" id="KW-1015">Disulfide bond</keyword>
<dbReference type="InterPro" id="IPR036249">
    <property type="entry name" value="Thioredoxin-like_sf"/>
</dbReference>
<evidence type="ECO:0000256" key="7">
    <source>
        <dbReference type="NCBIfam" id="TIGR01068"/>
    </source>
</evidence>
<dbReference type="PROSITE" id="PS51352">
    <property type="entry name" value="THIOREDOXIN_2"/>
    <property type="match status" value="1"/>
</dbReference>
<comment type="similarity">
    <text evidence="2 8">Belongs to the thioredoxin family.</text>
</comment>
<evidence type="ECO:0000313" key="12">
    <source>
        <dbReference type="EMBL" id="KUI19718.1"/>
    </source>
</evidence>
<dbReference type="NCBIfam" id="TIGR01068">
    <property type="entry name" value="thioredoxin"/>
    <property type="match status" value="1"/>
</dbReference>
<dbReference type="Gene3D" id="3.40.30.10">
    <property type="entry name" value="Glutaredoxin"/>
    <property type="match status" value="1"/>
</dbReference>
<dbReference type="InterPro" id="IPR017937">
    <property type="entry name" value="Thioredoxin_CS"/>
</dbReference>
<dbReference type="RefSeq" id="WP_064394700.1">
    <property type="nucleotide sequence ID" value="NZ_LQIR01000005.1"/>
</dbReference>
<sequence length="111" mass="11710">MTESTGSTVAVTDDSFSQDVLSSSTPVLVDFWATWCGPCKMIAPVLEEIATEKAGALTVAKLDVDANPVTARDFQVVSIPTLIVFKDGSPVKRIVGAKGKAALLRELSDVL</sequence>
<evidence type="ECO:0000256" key="1">
    <source>
        <dbReference type="ARBA" id="ARBA00003318"/>
    </source>
</evidence>
<keyword evidence="3" id="KW-0813">Transport</keyword>